<dbReference type="SUPFAM" id="SSF69065">
    <property type="entry name" value="RNase III domain-like"/>
    <property type="match status" value="1"/>
</dbReference>
<gene>
    <name evidence="3" type="ORF">MG3_03770</name>
</gene>
<reference evidence="3 4" key="1">
    <citation type="submission" date="2013-12" db="EMBL/GenBank/DDBJ databases">
        <title>The Genome Sequence of Candida albicans P78048.</title>
        <authorList>
            <consortium name="The Broad Institute Genome Sequencing Platform"/>
            <consortium name="The Broad Institute Genome Sequencing Center for Infectious Disease"/>
            <person name="Cuomo C."/>
            <person name="Bennett R."/>
            <person name="Hirakawa M."/>
            <person name="Noverr M."/>
            <person name="Mitchell A."/>
            <person name="Young S.K."/>
            <person name="Zeng Q."/>
            <person name="Gargeya S."/>
            <person name="Fitzgerald M."/>
            <person name="Abouelleil A."/>
            <person name="Alvarado L."/>
            <person name="Berlin A.M."/>
            <person name="Chapman S.B."/>
            <person name="Dewar J."/>
            <person name="Goldberg J."/>
            <person name="Griggs A."/>
            <person name="Gujja S."/>
            <person name="Hansen M."/>
            <person name="Howarth C."/>
            <person name="Imamovic A."/>
            <person name="Larimer J."/>
            <person name="McCowan C."/>
            <person name="Murphy C."/>
            <person name="Pearson M."/>
            <person name="Priest M."/>
            <person name="Roberts A."/>
            <person name="Saif S."/>
            <person name="Shea T."/>
            <person name="Sykes S."/>
            <person name="Wortman J."/>
            <person name="Nusbaum C."/>
            <person name="Birren B."/>
        </authorList>
    </citation>
    <scope>NUCLEOTIDE SEQUENCE [LARGE SCALE GENOMIC DNA]</scope>
    <source>
        <strain evidence="3 4">P78048</strain>
    </source>
</reference>
<dbReference type="GO" id="GO:0006396">
    <property type="term" value="P:RNA processing"/>
    <property type="evidence" value="ECO:0007669"/>
    <property type="project" value="InterPro"/>
</dbReference>
<dbReference type="Gene3D" id="1.10.1520.10">
    <property type="entry name" value="Ribonuclease III domain"/>
    <property type="match status" value="1"/>
</dbReference>
<proteinExistence type="predicted"/>
<evidence type="ECO:0000313" key="3">
    <source>
        <dbReference type="EMBL" id="KGR09014.1"/>
    </source>
</evidence>
<dbReference type="PROSITE" id="PS50142">
    <property type="entry name" value="RNASE_3_2"/>
    <property type="match status" value="1"/>
</dbReference>
<dbReference type="AlphaFoldDB" id="A0AB34PQQ9"/>
<evidence type="ECO:0000256" key="1">
    <source>
        <dbReference type="SAM" id="MobiDB-lite"/>
    </source>
</evidence>
<evidence type="ECO:0000313" key="4">
    <source>
        <dbReference type="Proteomes" id="UP000030161"/>
    </source>
</evidence>
<sequence length="674" mass="75508">MSFDKSKSLLTVCDDLTQVKGNVSQFQAMVNNIISKAPTREEYEKLLKTIRLGEAPGETKQTIERLEQLITVSQTKVAVRLKELFLAGYLPLLTSLSKINFKSNIEDQFVSYFMDYNPALPSNVVQDLRVLQGKKADHLTAPIDIISYPPTLPAINSTILLLRIMTDRSYRQPSDFIESSSNDYNKSHNGRLVLRGRAIMQLCLVEVLEESYSRLLDEDIQFISHKLMAPIILTKFAFGYNLVDHLKYNVSVDADYEEKLQIIGNIFLAYMGGLKTEGYDLSDLKLFVKRLYEPVIADYMNKNDVLSKVALVELDLLFKSITNLLYLPRENIRYEIIQVESDPHVARILVDNEELGSGVSSVSFEEAKCRAAQDILNDHNRIRKIWEILKNNHTKNNTTETTTTTTTIKTEKPETIMQIPIQQAPPTMNSHIGTPVVEQATANIASVNAGSPPMQNHTAAISPSLANATARQTSPQFTMQPPSQQQQQQQPFAFAQPQRYPGVAYQTPFLQQPQQPQPYVNSPMEYFHPMQQQNPHAQQATAHSPPPQLSQQPQPQSQAQPPSNGGPLYDQPSTSMNSEQIYVDQYGIPHLGTACKNVDTNARNDLYSKLGKAKIATPEYEDKISPEKVYHVLVSAKGIYLGGGYDLNKKLAAQKAAMCALANKVKLSELGLYS</sequence>
<protein>
    <recommendedName>
        <fullName evidence="2">RNase III domain-containing protein</fullName>
    </recommendedName>
</protein>
<dbReference type="Gene3D" id="3.30.160.20">
    <property type="match status" value="1"/>
</dbReference>
<dbReference type="InterPro" id="IPR036389">
    <property type="entry name" value="RNase_III_sf"/>
</dbReference>
<dbReference type="Proteomes" id="UP000030161">
    <property type="component" value="Unassembled WGS sequence"/>
</dbReference>
<accession>A0AB34PQQ9</accession>
<feature type="region of interest" description="Disordered" evidence="1">
    <location>
        <begin position="532"/>
        <end position="574"/>
    </location>
</feature>
<feature type="compositionally biased region" description="Low complexity" evidence="1">
    <location>
        <begin position="549"/>
        <end position="563"/>
    </location>
</feature>
<feature type="domain" description="RNase III" evidence="2">
    <location>
        <begin position="179"/>
        <end position="279"/>
    </location>
</feature>
<dbReference type="InterPro" id="IPR000999">
    <property type="entry name" value="RNase_III_dom"/>
</dbReference>
<feature type="compositionally biased region" description="Low complexity" evidence="1">
    <location>
        <begin position="472"/>
        <end position="492"/>
    </location>
</feature>
<dbReference type="SUPFAM" id="SSF54768">
    <property type="entry name" value="dsRNA-binding domain-like"/>
    <property type="match status" value="2"/>
</dbReference>
<organism evidence="3 4">
    <name type="scientific">Candida albicans P78048</name>
    <dbReference type="NCBI Taxonomy" id="1094989"/>
    <lineage>
        <taxon>Eukaryota</taxon>
        <taxon>Fungi</taxon>
        <taxon>Dikarya</taxon>
        <taxon>Ascomycota</taxon>
        <taxon>Saccharomycotina</taxon>
        <taxon>Pichiomycetes</taxon>
        <taxon>Debaryomycetaceae</taxon>
        <taxon>Candida/Lodderomyces clade</taxon>
        <taxon>Candida</taxon>
    </lineage>
</organism>
<evidence type="ECO:0000259" key="2">
    <source>
        <dbReference type="PROSITE" id="PS50142"/>
    </source>
</evidence>
<dbReference type="EMBL" id="AJIX01000027">
    <property type="protein sequence ID" value="KGR09014.1"/>
    <property type="molecule type" value="Genomic_DNA"/>
</dbReference>
<name>A0AB34PQQ9_CANAX</name>
<comment type="caution">
    <text evidence="3">The sequence shown here is derived from an EMBL/GenBank/DDBJ whole genome shotgun (WGS) entry which is preliminary data.</text>
</comment>
<feature type="region of interest" description="Disordered" evidence="1">
    <location>
        <begin position="468"/>
        <end position="492"/>
    </location>
</feature>
<feature type="compositionally biased region" description="Polar residues" evidence="1">
    <location>
        <begin position="532"/>
        <end position="542"/>
    </location>
</feature>
<dbReference type="GO" id="GO:0004525">
    <property type="term" value="F:ribonuclease III activity"/>
    <property type="evidence" value="ECO:0007669"/>
    <property type="project" value="InterPro"/>
</dbReference>